<feature type="domain" description="Calcineurin-like phosphoesterase" evidence="2">
    <location>
        <begin position="49"/>
        <end position="232"/>
    </location>
</feature>
<feature type="region of interest" description="Disordered" evidence="1">
    <location>
        <begin position="235"/>
        <end position="275"/>
    </location>
</feature>
<name>A0ABQ6JFF5_9ACTN</name>
<sequence length="275" mass="29301">MAPLPRLLAAGAATAGLGTAFVAGAVVESRAYLLRRVDVPVLPPRARPLRVLHLSDLHLTPWQRREPAFIRSLAALEPDLVVDTGDNLAHPAAVPSVLSALQPLLERPGVFVLGSNDYFAPKPKNPARYLLPRDGRRVIGRRLPTSDLVRGLTDAGWLDLDNARGVLDVGGLRLRFTGVDDPHLGYDRHPADDGAGEGADLHVGVLHAPYTRVLDALTVDGATLLLAGHTHGGQAAGAGLRRAGHQLRPRPPSRPRPQPVVAGCRHRVAARGRTA</sequence>
<accession>A0ABQ6JFF5</accession>
<evidence type="ECO:0000313" key="3">
    <source>
        <dbReference type="EMBL" id="GMA86527.1"/>
    </source>
</evidence>
<dbReference type="InterPro" id="IPR029052">
    <property type="entry name" value="Metallo-depent_PP-like"/>
</dbReference>
<feature type="compositionally biased region" description="Basic residues" evidence="1">
    <location>
        <begin position="264"/>
        <end position="275"/>
    </location>
</feature>
<dbReference type="Proteomes" id="UP001157017">
    <property type="component" value="Unassembled WGS sequence"/>
</dbReference>
<organism evidence="3 4">
    <name type="scientific">Angustibacter aerolatus</name>
    <dbReference type="NCBI Taxonomy" id="1162965"/>
    <lineage>
        <taxon>Bacteria</taxon>
        <taxon>Bacillati</taxon>
        <taxon>Actinomycetota</taxon>
        <taxon>Actinomycetes</taxon>
        <taxon>Kineosporiales</taxon>
        <taxon>Kineosporiaceae</taxon>
    </lineage>
</organism>
<dbReference type="PANTHER" id="PTHR31302">
    <property type="entry name" value="TRANSMEMBRANE PROTEIN WITH METALLOPHOSPHOESTERASE DOMAIN-RELATED"/>
    <property type="match status" value="1"/>
</dbReference>
<evidence type="ECO:0000313" key="4">
    <source>
        <dbReference type="Proteomes" id="UP001157017"/>
    </source>
</evidence>
<reference evidence="4" key="1">
    <citation type="journal article" date="2019" name="Int. J. Syst. Evol. Microbiol.">
        <title>The Global Catalogue of Microorganisms (GCM) 10K type strain sequencing project: providing services to taxonomists for standard genome sequencing and annotation.</title>
        <authorList>
            <consortium name="The Broad Institute Genomics Platform"/>
            <consortium name="The Broad Institute Genome Sequencing Center for Infectious Disease"/>
            <person name="Wu L."/>
            <person name="Ma J."/>
        </authorList>
    </citation>
    <scope>NUCLEOTIDE SEQUENCE [LARGE SCALE GENOMIC DNA]</scope>
    <source>
        <strain evidence="4">NBRC 108730</strain>
    </source>
</reference>
<feature type="compositionally biased region" description="Basic residues" evidence="1">
    <location>
        <begin position="242"/>
        <end position="253"/>
    </location>
</feature>
<dbReference type="EMBL" id="BSUZ01000001">
    <property type="protein sequence ID" value="GMA86527.1"/>
    <property type="molecule type" value="Genomic_DNA"/>
</dbReference>
<evidence type="ECO:0000259" key="2">
    <source>
        <dbReference type="Pfam" id="PF00149"/>
    </source>
</evidence>
<comment type="caution">
    <text evidence="3">The sequence shown here is derived from an EMBL/GenBank/DDBJ whole genome shotgun (WGS) entry which is preliminary data.</text>
</comment>
<dbReference type="PANTHER" id="PTHR31302:SF20">
    <property type="entry name" value="CONSERVED PROTEIN"/>
    <property type="match status" value="1"/>
</dbReference>
<dbReference type="SUPFAM" id="SSF56300">
    <property type="entry name" value="Metallo-dependent phosphatases"/>
    <property type="match status" value="1"/>
</dbReference>
<protein>
    <recommendedName>
        <fullName evidence="2">Calcineurin-like phosphoesterase domain-containing protein</fullName>
    </recommendedName>
</protein>
<dbReference type="Gene3D" id="3.60.21.10">
    <property type="match status" value="1"/>
</dbReference>
<proteinExistence type="predicted"/>
<gene>
    <name evidence="3" type="ORF">GCM10025868_17770</name>
</gene>
<dbReference type="InterPro" id="IPR051158">
    <property type="entry name" value="Metallophosphoesterase_sf"/>
</dbReference>
<evidence type="ECO:0000256" key="1">
    <source>
        <dbReference type="SAM" id="MobiDB-lite"/>
    </source>
</evidence>
<dbReference type="Pfam" id="PF00149">
    <property type="entry name" value="Metallophos"/>
    <property type="match status" value="1"/>
</dbReference>
<dbReference type="InterPro" id="IPR004843">
    <property type="entry name" value="Calcineurin-like_PHP"/>
</dbReference>
<keyword evidence="4" id="KW-1185">Reference proteome</keyword>